<sequence>MCIFFTAKLHTEELRVFQLITCAVCKIFTACTVRDNKSFKIRPIRFDGAFPFDLSPLSITRIFHNCFSKNPCSAFSFFTHHITNQFNSHRFPEVFYPCNYYLGTLRRDHVSLLISNGGVNNDDTAVEVAPNLISFNAKFDDRKSSYGDGSLKSAKNPNTSFWNLSIKNQVISGDIESAFYLYKQMREIGVQHDNYTFPIINQALLLSPESFWLGKIIHALAFRTGFVTDVYFCNTMIKTFIKSGCFGDACKLFGEMLYRDMVSWTTLISGHVLEGNVNGAFRLFNEMRNEVEPNAVTMLTILQACLDLFEGKQVHAYLKKNGWLVDQSVGNSILKMYSDLGSVDDAEILFEEMDKRDIVSWNIMLSLYSAGGEILTMVHCFCEMQGKVEPSSEALTVFLSGIVQGRNLYHGRQIHCLATKKGICDDKLTTALVDFYSKCGELEMAAQFFGEICYSSYITWNAMISGLLENGMFNEVLALFKQMLAAGFRPAGENLCILVITYTRIGAIKLGKGVHGYVIRNLYVDSSESTRNLETSILNMYVRCGGISAARNCFDGMETKDVIAWTSMIEGYGTHGFGLQALESFIRMVDEGIKPNGITFLSLLSACSHSGLLREGCEILYSMKWKFKIEPDLDHYTCIVDLLGRCGRVKEALAVILKWVPFPDTGIWGSVVAASRVHMEKRLGEYAAMKLLEIEDDNVGYCTLISNIEASAENWGEVEQVRDSMKARDLVKKPGWSCIEIKAGFLQGFISGDRSHPCFAAIHNTLVSLIRMDS</sequence>
<reference evidence="2" key="1">
    <citation type="journal article" date="2023" name="Nat. Plants">
        <title>Single-cell RNA sequencing provides a high-resolution roadmap for understanding the multicellular compartmentation of specialized metabolism.</title>
        <authorList>
            <person name="Sun S."/>
            <person name="Shen X."/>
            <person name="Li Y."/>
            <person name="Li Y."/>
            <person name="Wang S."/>
            <person name="Li R."/>
            <person name="Zhang H."/>
            <person name="Shen G."/>
            <person name="Guo B."/>
            <person name="Wei J."/>
            <person name="Xu J."/>
            <person name="St-Pierre B."/>
            <person name="Chen S."/>
            <person name="Sun C."/>
        </authorList>
    </citation>
    <scope>NUCLEOTIDE SEQUENCE [LARGE SCALE GENOMIC DNA]</scope>
</reference>
<protein>
    <submittedName>
        <fullName evidence="1">Uncharacterized protein</fullName>
    </submittedName>
</protein>
<organism evidence="1 2">
    <name type="scientific">Catharanthus roseus</name>
    <name type="common">Madagascar periwinkle</name>
    <name type="synonym">Vinca rosea</name>
    <dbReference type="NCBI Taxonomy" id="4058"/>
    <lineage>
        <taxon>Eukaryota</taxon>
        <taxon>Viridiplantae</taxon>
        <taxon>Streptophyta</taxon>
        <taxon>Embryophyta</taxon>
        <taxon>Tracheophyta</taxon>
        <taxon>Spermatophyta</taxon>
        <taxon>Magnoliopsida</taxon>
        <taxon>eudicotyledons</taxon>
        <taxon>Gunneridae</taxon>
        <taxon>Pentapetalae</taxon>
        <taxon>asterids</taxon>
        <taxon>lamiids</taxon>
        <taxon>Gentianales</taxon>
        <taxon>Apocynaceae</taxon>
        <taxon>Rauvolfioideae</taxon>
        <taxon>Vinceae</taxon>
        <taxon>Catharanthinae</taxon>
        <taxon>Catharanthus</taxon>
    </lineage>
</organism>
<dbReference type="EMBL" id="CM044702">
    <property type="protein sequence ID" value="KAI5678244.1"/>
    <property type="molecule type" value="Genomic_DNA"/>
</dbReference>
<comment type="caution">
    <text evidence="1">The sequence shown here is derived from an EMBL/GenBank/DDBJ whole genome shotgun (WGS) entry which is preliminary data.</text>
</comment>
<gene>
    <name evidence="1" type="ORF">M9H77_09194</name>
</gene>
<name>A0ACC0BZW8_CATRO</name>
<evidence type="ECO:0000313" key="2">
    <source>
        <dbReference type="Proteomes" id="UP001060085"/>
    </source>
</evidence>
<dbReference type="Proteomes" id="UP001060085">
    <property type="component" value="Linkage Group LG02"/>
</dbReference>
<evidence type="ECO:0000313" key="1">
    <source>
        <dbReference type="EMBL" id="KAI5678244.1"/>
    </source>
</evidence>
<keyword evidence="2" id="KW-1185">Reference proteome</keyword>
<proteinExistence type="predicted"/>
<accession>A0ACC0BZW8</accession>